<dbReference type="AlphaFoldDB" id="A0A1T4T1L6"/>
<dbReference type="PROSITE" id="PS50005">
    <property type="entry name" value="TPR"/>
    <property type="match status" value="1"/>
</dbReference>
<dbReference type="STRING" id="1365950.SAMN05428963_11729"/>
<feature type="repeat" description="TPR" evidence="1">
    <location>
        <begin position="504"/>
        <end position="537"/>
    </location>
</feature>
<keyword evidence="1" id="KW-0802">TPR repeat</keyword>
<name>A0A1T4T1L6_9HYPH</name>
<organism evidence="3 4">
    <name type="scientific">Consotaella salsifontis</name>
    <dbReference type="NCBI Taxonomy" id="1365950"/>
    <lineage>
        <taxon>Bacteria</taxon>
        <taxon>Pseudomonadati</taxon>
        <taxon>Pseudomonadota</taxon>
        <taxon>Alphaproteobacteria</taxon>
        <taxon>Hyphomicrobiales</taxon>
        <taxon>Aurantimonadaceae</taxon>
        <taxon>Consotaella</taxon>
    </lineage>
</organism>
<sequence>MESASNLQNENASNLAIAMLGPLTLSRDGAPLSLPRSRKVCALLAYLALAPHPVGRSRLCELLWEIPNDPRGELRWCLSKLRAVLDAPGSRRVVAADDRVCLDLAGCAVDALDVSAAMETGLDALDLVRLNALADQFRGDFMEGLEVDHSPHFESWLAAQRRRFTSWHAAILEHGAARLAVGGGDPLPLLERWTEIEPLDERAHVALFRALAVRGRLTDGDKHLASTSRAFEAEDLDTRPLREAWQRIREQPQPASRIMISEREVPSLAGIHSAEGRNLSRRAALAVMPFRSEGDGRGGVAHGLTHDIITRLAKLRSLFVIARGSTFALSERGVQPDEAGRLLNVEYVAGGEIQTLGNELIVAVELSEAATARIVWAEDFRFPAKEAFAASGDIADRIVSLIVHEIEAAERNRAILKAPNSLNAWEAYHRSLWHMYRFTKSDNDEAQHFFAMAIELDPTFARAYVGLSFTHWQNAFQHWGDRGRERDLAFEAAGRGLIADDHDPAAHWAMGRALWMRGREPEAMTELRQAVDLSPNFALGHYCLAFVHAQSGDPAAAISSADQSRLLSPFDPLLFGMLGSRALAHVRLGQFAEAA</sequence>
<accession>A0A1T4T1L6</accession>
<evidence type="ECO:0000256" key="1">
    <source>
        <dbReference type="PROSITE-ProRule" id="PRU00339"/>
    </source>
</evidence>
<feature type="domain" description="Bacterial transcriptional activator" evidence="2">
    <location>
        <begin position="109"/>
        <end position="249"/>
    </location>
</feature>
<gene>
    <name evidence="3" type="ORF">SAMN05428963_11729</name>
</gene>
<dbReference type="InterPro" id="IPR011990">
    <property type="entry name" value="TPR-like_helical_dom_sf"/>
</dbReference>
<dbReference type="SUPFAM" id="SSF48452">
    <property type="entry name" value="TPR-like"/>
    <property type="match status" value="1"/>
</dbReference>
<dbReference type="Gene3D" id="1.25.40.10">
    <property type="entry name" value="Tetratricopeptide repeat domain"/>
    <property type="match status" value="2"/>
</dbReference>
<proteinExistence type="predicted"/>
<dbReference type="GO" id="GO:0006355">
    <property type="term" value="P:regulation of DNA-templated transcription"/>
    <property type="evidence" value="ECO:0007669"/>
    <property type="project" value="InterPro"/>
</dbReference>
<dbReference type="Pfam" id="PF13414">
    <property type="entry name" value="TPR_11"/>
    <property type="match status" value="1"/>
</dbReference>
<dbReference type="SMART" id="SM00028">
    <property type="entry name" value="TPR"/>
    <property type="match status" value="2"/>
</dbReference>
<dbReference type="Proteomes" id="UP000190135">
    <property type="component" value="Unassembled WGS sequence"/>
</dbReference>
<evidence type="ECO:0000313" key="4">
    <source>
        <dbReference type="Proteomes" id="UP000190135"/>
    </source>
</evidence>
<dbReference type="SMART" id="SM01043">
    <property type="entry name" value="BTAD"/>
    <property type="match status" value="1"/>
</dbReference>
<reference evidence="3 4" key="1">
    <citation type="submission" date="2017-02" db="EMBL/GenBank/DDBJ databases">
        <authorList>
            <person name="Peterson S.W."/>
        </authorList>
    </citation>
    <scope>NUCLEOTIDE SEQUENCE [LARGE SCALE GENOMIC DNA]</scope>
    <source>
        <strain evidence="3 4">USBA 369</strain>
    </source>
</reference>
<dbReference type="GO" id="GO:0003677">
    <property type="term" value="F:DNA binding"/>
    <property type="evidence" value="ECO:0007669"/>
    <property type="project" value="UniProtKB-KW"/>
</dbReference>
<dbReference type="InterPro" id="IPR019734">
    <property type="entry name" value="TPR_rpt"/>
</dbReference>
<dbReference type="Pfam" id="PF03704">
    <property type="entry name" value="BTAD"/>
    <property type="match status" value="1"/>
</dbReference>
<dbReference type="InterPro" id="IPR005158">
    <property type="entry name" value="BTAD"/>
</dbReference>
<protein>
    <submittedName>
        <fullName evidence="3">DNA-binding transcriptional activator of the SARP family</fullName>
    </submittedName>
</protein>
<dbReference type="EMBL" id="FUXL01000017">
    <property type="protein sequence ID" value="SKA34400.1"/>
    <property type="molecule type" value="Genomic_DNA"/>
</dbReference>
<dbReference type="InterPro" id="IPR051677">
    <property type="entry name" value="AfsR-DnrI-RedD_regulator"/>
</dbReference>
<dbReference type="PANTHER" id="PTHR35807">
    <property type="entry name" value="TRANSCRIPTIONAL REGULATOR REDD-RELATED"/>
    <property type="match status" value="1"/>
</dbReference>
<evidence type="ECO:0000259" key="2">
    <source>
        <dbReference type="SMART" id="SM01043"/>
    </source>
</evidence>
<keyword evidence="4" id="KW-1185">Reference proteome</keyword>
<dbReference type="InterPro" id="IPR036388">
    <property type="entry name" value="WH-like_DNA-bd_sf"/>
</dbReference>
<keyword evidence="3" id="KW-0238">DNA-binding</keyword>
<dbReference type="InterPro" id="IPR016032">
    <property type="entry name" value="Sig_transdc_resp-reg_C-effctor"/>
</dbReference>
<dbReference type="Gene3D" id="1.10.10.10">
    <property type="entry name" value="Winged helix-like DNA-binding domain superfamily/Winged helix DNA-binding domain"/>
    <property type="match status" value="1"/>
</dbReference>
<evidence type="ECO:0000313" key="3">
    <source>
        <dbReference type="EMBL" id="SKA34400.1"/>
    </source>
</evidence>
<dbReference type="SUPFAM" id="SSF46894">
    <property type="entry name" value="C-terminal effector domain of the bipartite response regulators"/>
    <property type="match status" value="1"/>
</dbReference>